<dbReference type="PANTHER" id="PTHR47582">
    <property type="entry name" value="P450, PUTATIVE (EUROFUNG)-RELATED"/>
    <property type="match status" value="1"/>
</dbReference>
<evidence type="ECO:0000256" key="8">
    <source>
        <dbReference type="SAM" id="Phobius"/>
    </source>
</evidence>
<evidence type="ECO:0000256" key="2">
    <source>
        <dbReference type="ARBA" id="ARBA00010617"/>
    </source>
</evidence>
<dbReference type="CDD" id="cd11040">
    <property type="entry name" value="CYP7_CYP8-like"/>
    <property type="match status" value="1"/>
</dbReference>
<keyword evidence="8" id="KW-1133">Transmembrane helix</keyword>
<dbReference type="InterPro" id="IPR001128">
    <property type="entry name" value="Cyt_P450"/>
</dbReference>
<dbReference type="GO" id="GO:0004497">
    <property type="term" value="F:monooxygenase activity"/>
    <property type="evidence" value="ECO:0007669"/>
    <property type="project" value="UniProtKB-KW"/>
</dbReference>
<organism evidence="9 10">
    <name type="scientific">Coniella lustricola</name>
    <dbReference type="NCBI Taxonomy" id="2025994"/>
    <lineage>
        <taxon>Eukaryota</taxon>
        <taxon>Fungi</taxon>
        <taxon>Dikarya</taxon>
        <taxon>Ascomycota</taxon>
        <taxon>Pezizomycotina</taxon>
        <taxon>Sordariomycetes</taxon>
        <taxon>Sordariomycetidae</taxon>
        <taxon>Diaporthales</taxon>
        <taxon>Schizoparmaceae</taxon>
        <taxon>Coniella</taxon>
    </lineage>
</organism>
<evidence type="ECO:0000313" key="10">
    <source>
        <dbReference type="Proteomes" id="UP000241462"/>
    </source>
</evidence>
<name>A0A2T2ZY63_9PEZI</name>
<evidence type="ECO:0000256" key="3">
    <source>
        <dbReference type="ARBA" id="ARBA00022723"/>
    </source>
</evidence>
<dbReference type="GO" id="GO:0005506">
    <property type="term" value="F:iron ion binding"/>
    <property type="evidence" value="ECO:0007669"/>
    <property type="project" value="InterPro"/>
</dbReference>
<feature type="binding site" description="axial binding residue" evidence="6">
    <location>
        <position position="446"/>
    </location>
    <ligand>
        <name>heme</name>
        <dbReference type="ChEBI" id="CHEBI:30413"/>
    </ligand>
    <ligandPart>
        <name>Fe</name>
        <dbReference type="ChEBI" id="CHEBI:18248"/>
    </ligandPart>
</feature>
<dbReference type="PROSITE" id="PS00086">
    <property type="entry name" value="CYTOCHROME_P450"/>
    <property type="match status" value="1"/>
</dbReference>
<dbReference type="GO" id="GO:0016705">
    <property type="term" value="F:oxidoreductase activity, acting on paired donors, with incorporation or reduction of molecular oxygen"/>
    <property type="evidence" value="ECO:0007669"/>
    <property type="project" value="InterPro"/>
</dbReference>
<evidence type="ECO:0000256" key="4">
    <source>
        <dbReference type="ARBA" id="ARBA00023004"/>
    </source>
</evidence>
<keyword evidence="7" id="KW-0560">Oxidoreductase</keyword>
<evidence type="ECO:0000256" key="1">
    <source>
        <dbReference type="ARBA" id="ARBA00001971"/>
    </source>
</evidence>
<dbReference type="InParanoid" id="A0A2T2ZY63"/>
<keyword evidence="5 7" id="KW-0503">Monooxygenase</keyword>
<protein>
    <submittedName>
        <fullName evidence="9">Cytochrome P450</fullName>
    </submittedName>
</protein>
<proteinExistence type="inferred from homology"/>
<reference evidence="9 10" key="1">
    <citation type="journal article" date="2018" name="Mycol. Prog.">
        <title>Coniella lustricola, a new species from submerged detritus.</title>
        <authorList>
            <person name="Raudabaugh D.B."/>
            <person name="Iturriaga T."/>
            <person name="Carver A."/>
            <person name="Mondo S."/>
            <person name="Pangilinan J."/>
            <person name="Lipzen A."/>
            <person name="He G."/>
            <person name="Amirebrahimi M."/>
            <person name="Grigoriev I.V."/>
            <person name="Miller A.N."/>
        </authorList>
    </citation>
    <scope>NUCLEOTIDE SEQUENCE [LARGE SCALE GENOMIC DNA]</scope>
    <source>
        <strain evidence="9 10">B22-T-1</strain>
    </source>
</reference>
<evidence type="ECO:0000256" key="7">
    <source>
        <dbReference type="RuleBase" id="RU000461"/>
    </source>
</evidence>
<keyword evidence="3 6" id="KW-0479">Metal-binding</keyword>
<keyword evidence="6 7" id="KW-0349">Heme</keyword>
<dbReference type="SUPFAM" id="SSF48264">
    <property type="entry name" value="Cytochrome P450"/>
    <property type="match status" value="1"/>
</dbReference>
<dbReference type="InterPro" id="IPR002403">
    <property type="entry name" value="Cyt_P450_E_grp-IV"/>
</dbReference>
<dbReference type="GO" id="GO:0020037">
    <property type="term" value="F:heme binding"/>
    <property type="evidence" value="ECO:0007669"/>
    <property type="project" value="InterPro"/>
</dbReference>
<dbReference type="PRINTS" id="PR00465">
    <property type="entry name" value="EP450IV"/>
</dbReference>
<dbReference type="InterPro" id="IPR017972">
    <property type="entry name" value="Cyt_P450_CS"/>
</dbReference>
<evidence type="ECO:0000313" key="9">
    <source>
        <dbReference type="EMBL" id="PSR79354.1"/>
    </source>
</evidence>
<sequence length="543" mass="61571">MTYSISLVLAGIVAVYVGLRFLLILTQSKEEPPLLKTAIPFLEPIIGIIRERSLFYPRLRDKYNHDMYTLRLPFARIYVVNATQYIPILQKHWRTISFTPVLAGAGPGPMGMSSEAGEILHRDIMSDSNPVQAWSRAVTTALHPGEGLDRLNGRAVEVMQEMMHTLRPESQKGIPPADKERIIDFWAWTNHAIIQTTTDAVYGPGNPFKKRDFEDAWNYWTPHYLTFALAPFKSFLAAKALRTREFMVERWSEYFRAGWLEHASPFAQIMYNQQKSDGLSFDDLARAQVGHSHGIVATTGPTTWWLLYHIFSDPLVLSDLREELKPLVKVDDNTGESRIDLADIRTKCPILLSTFKEVMRYHSLGTQVRICLEDEVLNGRYLLKKGGIVMIPQLVQHTSVEAWGPDAAEFRYRRFLKGDFLIGDSGQKRKPNLTAFRAFGGGHTMCPGRHFSSTEIMAFAVLMVLQFDISPIEEGLHSPVALSKWPIPTWRNSPMVSSFQIPDHDFKVSVKPRDGTKWVMDFAKEKDGSGSGLEITAEDVKDN</sequence>
<evidence type="ECO:0000256" key="6">
    <source>
        <dbReference type="PIRSR" id="PIRSR602403-1"/>
    </source>
</evidence>
<keyword evidence="8" id="KW-0472">Membrane</keyword>
<comment type="similarity">
    <text evidence="2 7">Belongs to the cytochrome P450 family.</text>
</comment>
<dbReference type="Proteomes" id="UP000241462">
    <property type="component" value="Unassembled WGS sequence"/>
</dbReference>
<comment type="cofactor">
    <cofactor evidence="1 6">
        <name>heme</name>
        <dbReference type="ChEBI" id="CHEBI:30413"/>
    </cofactor>
</comment>
<feature type="transmembrane region" description="Helical" evidence="8">
    <location>
        <begin position="7"/>
        <end position="25"/>
    </location>
</feature>
<evidence type="ECO:0000256" key="5">
    <source>
        <dbReference type="ARBA" id="ARBA00023033"/>
    </source>
</evidence>
<accession>A0A2T2ZY63</accession>
<dbReference type="STRING" id="2025994.A0A2T2ZY63"/>
<dbReference type="PANTHER" id="PTHR47582:SF1">
    <property type="entry name" value="P450, PUTATIVE (EUROFUNG)-RELATED"/>
    <property type="match status" value="1"/>
</dbReference>
<keyword evidence="4 6" id="KW-0408">Iron</keyword>
<dbReference type="InterPro" id="IPR036396">
    <property type="entry name" value="Cyt_P450_sf"/>
</dbReference>
<dbReference type="Gene3D" id="1.10.630.10">
    <property type="entry name" value="Cytochrome P450"/>
    <property type="match status" value="1"/>
</dbReference>
<keyword evidence="8" id="KW-0812">Transmembrane</keyword>
<dbReference type="AlphaFoldDB" id="A0A2T2ZY63"/>
<gene>
    <name evidence="9" type="ORF">BD289DRAFT_396054</name>
</gene>
<dbReference type="Pfam" id="PF00067">
    <property type="entry name" value="p450"/>
    <property type="match status" value="1"/>
</dbReference>
<dbReference type="InterPro" id="IPR053007">
    <property type="entry name" value="CYP450_monoxygenase_sec-met"/>
</dbReference>
<keyword evidence="10" id="KW-1185">Reference proteome</keyword>
<dbReference type="EMBL" id="KZ678569">
    <property type="protein sequence ID" value="PSR79354.1"/>
    <property type="molecule type" value="Genomic_DNA"/>
</dbReference>
<dbReference type="OrthoDB" id="1470350at2759"/>